<sequence>MCPWQTAVVKDTGMPEEMQQGAVECARNIAAHIISRNASYLQPSPGSTFWPPRAKGWILLPWLMCLL</sequence>
<organism evidence="1 2">
    <name type="scientific">Amazona collaria</name>
    <name type="common">yellow-billed parrot</name>
    <dbReference type="NCBI Taxonomy" id="241587"/>
    <lineage>
        <taxon>Eukaryota</taxon>
        <taxon>Metazoa</taxon>
        <taxon>Chordata</taxon>
        <taxon>Craniata</taxon>
        <taxon>Vertebrata</taxon>
        <taxon>Euteleostomi</taxon>
        <taxon>Archelosauria</taxon>
        <taxon>Archosauria</taxon>
        <taxon>Dinosauria</taxon>
        <taxon>Saurischia</taxon>
        <taxon>Theropoda</taxon>
        <taxon>Coelurosauria</taxon>
        <taxon>Aves</taxon>
        <taxon>Neognathae</taxon>
        <taxon>Neoaves</taxon>
        <taxon>Telluraves</taxon>
        <taxon>Australaves</taxon>
        <taxon>Psittaciformes</taxon>
        <taxon>Psittacidae</taxon>
        <taxon>Amazona</taxon>
    </lineage>
</organism>
<reference evidence="1" key="2">
    <citation type="submission" date="2025-09" db="UniProtKB">
        <authorList>
            <consortium name="Ensembl"/>
        </authorList>
    </citation>
    <scope>IDENTIFICATION</scope>
</reference>
<dbReference type="Proteomes" id="UP000694522">
    <property type="component" value="Unplaced"/>
</dbReference>
<protein>
    <submittedName>
        <fullName evidence="1">Uncharacterized protein</fullName>
    </submittedName>
</protein>
<accession>A0A8B9G4L0</accession>
<keyword evidence="2" id="KW-1185">Reference proteome</keyword>
<name>A0A8B9G4L0_9PSIT</name>
<dbReference type="Ensembl" id="ENSACOT00000016751.1">
    <property type="protein sequence ID" value="ENSACOP00000016174.1"/>
    <property type="gene ID" value="ENSACOG00000011256.1"/>
</dbReference>
<proteinExistence type="predicted"/>
<reference evidence="1" key="1">
    <citation type="submission" date="2025-08" db="UniProtKB">
        <authorList>
            <consortium name="Ensembl"/>
        </authorList>
    </citation>
    <scope>IDENTIFICATION</scope>
</reference>
<evidence type="ECO:0000313" key="1">
    <source>
        <dbReference type="Ensembl" id="ENSACOP00000016174.1"/>
    </source>
</evidence>
<dbReference type="AlphaFoldDB" id="A0A8B9G4L0"/>
<evidence type="ECO:0000313" key="2">
    <source>
        <dbReference type="Proteomes" id="UP000694522"/>
    </source>
</evidence>